<dbReference type="InterPro" id="IPR031052">
    <property type="entry name" value="FHY3/FAR1"/>
</dbReference>
<comment type="caution">
    <text evidence="2">The sequence shown here is derived from an EMBL/GenBank/DDBJ whole genome shotgun (WGS) entry which is preliminary data.</text>
</comment>
<dbReference type="Proteomes" id="UP000655225">
    <property type="component" value="Unassembled WGS sequence"/>
</dbReference>
<protein>
    <recommendedName>
        <fullName evidence="1">Protein FAR1-RELATED SEQUENCE</fullName>
    </recommendedName>
</protein>
<dbReference type="PANTHER" id="PTHR31669">
    <property type="entry name" value="PROTEIN FAR1-RELATED SEQUENCE 10-RELATED"/>
    <property type="match status" value="1"/>
</dbReference>
<proteinExistence type="inferred from homology"/>
<evidence type="ECO:0000256" key="1">
    <source>
        <dbReference type="RuleBase" id="RU367018"/>
    </source>
</evidence>
<comment type="similarity">
    <text evidence="1">Belongs to the FHY3/FAR1 family.</text>
</comment>
<sequence length="233" mass="26767">MSTSGRSESINSLFKGYVHSLTNLRDFVKRYEKALENRYEIEVRADFETSLMIEKKAAEAYTKTMFGLFDGQYLESLDCLVFHKGDDCGITCYHVRKVDTQKEHIVTCFNSETTISCSCKMFEFEGILSIKFAVEGVMNESFYEVDLSYMDEAFRKMKTENDKHDSSMLDMDSQESPNLTDIHRMNCRVDRSDPDAAVAPRRYGLDPQLSDFSIQSILFESGVQDCFSMVSFP</sequence>
<keyword evidence="3" id="KW-1185">Reference proteome</keyword>
<dbReference type="GO" id="GO:0005634">
    <property type="term" value="C:nucleus"/>
    <property type="evidence" value="ECO:0007669"/>
    <property type="project" value="UniProtKB-SubCell"/>
</dbReference>
<evidence type="ECO:0000313" key="3">
    <source>
        <dbReference type="Proteomes" id="UP000655225"/>
    </source>
</evidence>
<keyword evidence="1" id="KW-0863">Zinc-finger</keyword>
<dbReference type="GO" id="GO:0008270">
    <property type="term" value="F:zinc ion binding"/>
    <property type="evidence" value="ECO:0007669"/>
    <property type="project" value="UniProtKB-UniRule"/>
</dbReference>
<keyword evidence="1" id="KW-0539">Nucleus</keyword>
<accession>A0A835DBD0</accession>
<keyword evidence="1" id="KW-0479">Metal-binding</keyword>
<name>A0A835DBD0_TETSI</name>
<organism evidence="2 3">
    <name type="scientific">Tetracentron sinense</name>
    <name type="common">Spur-leaf</name>
    <dbReference type="NCBI Taxonomy" id="13715"/>
    <lineage>
        <taxon>Eukaryota</taxon>
        <taxon>Viridiplantae</taxon>
        <taxon>Streptophyta</taxon>
        <taxon>Embryophyta</taxon>
        <taxon>Tracheophyta</taxon>
        <taxon>Spermatophyta</taxon>
        <taxon>Magnoliopsida</taxon>
        <taxon>Trochodendrales</taxon>
        <taxon>Trochodendraceae</taxon>
        <taxon>Tetracentron</taxon>
    </lineage>
</organism>
<dbReference type="EMBL" id="JABCRI010000014">
    <property type="protein sequence ID" value="KAF8393949.1"/>
    <property type="molecule type" value="Genomic_DNA"/>
</dbReference>
<evidence type="ECO:0000313" key="2">
    <source>
        <dbReference type="EMBL" id="KAF8393949.1"/>
    </source>
</evidence>
<comment type="subcellular location">
    <subcellularLocation>
        <location evidence="1">Nucleus</location>
    </subcellularLocation>
</comment>
<dbReference type="OrthoDB" id="1502131at2759"/>
<dbReference type="GO" id="GO:0006355">
    <property type="term" value="P:regulation of DNA-templated transcription"/>
    <property type="evidence" value="ECO:0007669"/>
    <property type="project" value="UniProtKB-UniRule"/>
</dbReference>
<keyword evidence="1" id="KW-0862">Zinc</keyword>
<dbReference type="PANTHER" id="PTHR31669:SF251">
    <property type="entry name" value="PROTEIN FAR1-RELATED SEQUENCE"/>
    <property type="match status" value="1"/>
</dbReference>
<dbReference type="AlphaFoldDB" id="A0A835DBD0"/>
<gene>
    <name evidence="2" type="ORF">HHK36_020151</name>
</gene>
<comment type="function">
    <text evidence="1">Putative transcription activator involved in regulating light control of development.</text>
</comment>
<reference evidence="2 3" key="1">
    <citation type="submission" date="2020-04" db="EMBL/GenBank/DDBJ databases">
        <title>Plant Genome Project.</title>
        <authorList>
            <person name="Zhang R.-G."/>
        </authorList>
    </citation>
    <scope>NUCLEOTIDE SEQUENCE [LARGE SCALE GENOMIC DNA]</scope>
    <source>
        <strain evidence="2">YNK0</strain>
        <tissue evidence="2">Leaf</tissue>
    </source>
</reference>